<dbReference type="RefSeq" id="WP_074242030.1">
    <property type="nucleotide sequence ID" value="NZ_FSRA01000002.1"/>
</dbReference>
<dbReference type="PANTHER" id="PTHR48100:SF59">
    <property type="entry name" value="ADENOSYLCOBALAMIN_ALPHA-RIBAZOLE PHOSPHATASE"/>
    <property type="match status" value="1"/>
</dbReference>
<dbReference type="OrthoDB" id="9782128at2"/>
<protein>
    <submittedName>
        <fullName evidence="1">Alpha-ribazole phosphatase</fullName>
    </submittedName>
</protein>
<keyword evidence="2" id="KW-1185">Reference proteome</keyword>
<dbReference type="InterPro" id="IPR029033">
    <property type="entry name" value="His_PPase_superfam"/>
</dbReference>
<sequence length="186" mass="21108">MRDIFLIRHTTPDVIYGTCYGFTDLDLASTFHTEAARVQNILPAKDFTVFASPLQRCSKLAEFLFGTPFATDERLREVNFGDWEMQTWTDIAITTPKTWMADYLYNPMPNGESYAALYERSVAAFQEILKTEEDTVIVTHGGVIRSILAYATNTALEDSYGIRVEYGRVAHLRVNEEGFEVKGLNL</sequence>
<dbReference type="SUPFAM" id="SSF53254">
    <property type="entry name" value="Phosphoglycerate mutase-like"/>
    <property type="match status" value="1"/>
</dbReference>
<dbReference type="SMART" id="SM00855">
    <property type="entry name" value="PGAM"/>
    <property type="match status" value="1"/>
</dbReference>
<dbReference type="PANTHER" id="PTHR48100">
    <property type="entry name" value="BROAD-SPECIFICITY PHOSPHATASE YOR283W-RELATED"/>
    <property type="match status" value="1"/>
</dbReference>
<dbReference type="Pfam" id="PF00300">
    <property type="entry name" value="His_Phos_1"/>
    <property type="match status" value="1"/>
</dbReference>
<dbReference type="InterPro" id="IPR050275">
    <property type="entry name" value="PGM_Phosphatase"/>
</dbReference>
<dbReference type="GO" id="GO:0016791">
    <property type="term" value="F:phosphatase activity"/>
    <property type="evidence" value="ECO:0007669"/>
    <property type="project" value="TreeGrafter"/>
</dbReference>
<dbReference type="InterPro" id="IPR013078">
    <property type="entry name" value="His_Pase_superF_clade-1"/>
</dbReference>
<dbReference type="Gene3D" id="3.40.50.1240">
    <property type="entry name" value="Phosphoglycerate mutase-like"/>
    <property type="match status" value="1"/>
</dbReference>
<accession>A0A1N6JYT7</accession>
<gene>
    <name evidence="1" type="ORF">SAMN04488055_4725</name>
</gene>
<dbReference type="GO" id="GO:0005737">
    <property type="term" value="C:cytoplasm"/>
    <property type="evidence" value="ECO:0007669"/>
    <property type="project" value="TreeGrafter"/>
</dbReference>
<proteinExistence type="predicted"/>
<evidence type="ECO:0000313" key="1">
    <source>
        <dbReference type="EMBL" id="SIO49494.1"/>
    </source>
</evidence>
<dbReference type="EMBL" id="FSRA01000002">
    <property type="protein sequence ID" value="SIO49494.1"/>
    <property type="molecule type" value="Genomic_DNA"/>
</dbReference>
<name>A0A1N6JYT7_9BACT</name>
<dbReference type="STRING" id="536979.SAMN04488055_4725"/>
<evidence type="ECO:0000313" key="2">
    <source>
        <dbReference type="Proteomes" id="UP000185003"/>
    </source>
</evidence>
<dbReference type="AlphaFoldDB" id="A0A1N6JYT7"/>
<reference evidence="1 2" key="1">
    <citation type="submission" date="2016-11" db="EMBL/GenBank/DDBJ databases">
        <authorList>
            <person name="Jaros S."/>
            <person name="Januszkiewicz K."/>
            <person name="Wedrychowicz H."/>
        </authorList>
    </citation>
    <scope>NUCLEOTIDE SEQUENCE [LARGE SCALE GENOMIC DNA]</scope>
    <source>
        <strain evidence="1 2">DSM 24787</strain>
    </source>
</reference>
<organism evidence="1 2">
    <name type="scientific">Chitinophaga niabensis</name>
    <dbReference type="NCBI Taxonomy" id="536979"/>
    <lineage>
        <taxon>Bacteria</taxon>
        <taxon>Pseudomonadati</taxon>
        <taxon>Bacteroidota</taxon>
        <taxon>Chitinophagia</taxon>
        <taxon>Chitinophagales</taxon>
        <taxon>Chitinophagaceae</taxon>
        <taxon>Chitinophaga</taxon>
    </lineage>
</organism>
<dbReference type="CDD" id="cd07067">
    <property type="entry name" value="HP_PGM_like"/>
    <property type="match status" value="1"/>
</dbReference>
<dbReference type="Proteomes" id="UP000185003">
    <property type="component" value="Unassembled WGS sequence"/>
</dbReference>